<dbReference type="GO" id="GO:0042393">
    <property type="term" value="F:histone binding"/>
    <property type="evidence" value="ECO:0007669"/>
    <property type="project" value="TreeGrafter"/>
</dbReference>
<dbReference type="InterPro" id="IPR013719">
    <property type="entry name" value="RTT106/SPT16-like_middle_dom"/>
</dbReference>
<dbReference type="GO" id="GO:0031491">
    <property type="term" value="F:nucleosome binding"/>
    <property type="evidence" value="ECO:0007669"/>
    <property type="project" value="TreeGrafter"/>
</dbReference>
<dbReference type="AlphaFoldDB" id="F8QGE7"/>
<feature type="region of interest" description="Disordered" evidence="3">
    <location>
        <begin position="374"/>
        <end position="473"/>
    </location>
</feature>
<feature type="compositionally biased region" description="Acidic residues" evidence="3">
    <location>
        <begin position="393"/>
        <end position="410"/>
    </location>
</feature>
<feature type="compositionally biased region" description="Low complexity" evidence="3">
    <location>
        <begin position="411"/>
        <end position="428"/>
    </location>
</feature>
<proteinExistence type="inferred from homology"/>
<protein>
    <recommendedName>
        <fullName evidence="4">Histone chaperone RTT106/FACT complex subunit SPT16-like middle domain-containing protein</fullName>
    </recommendedName>
</protein>
<feature type="region of interest" description="Disordered" evidence="3">
    <location>
        <begin position="331"/>
        <end position="361"/>
    </location>
</feature>
<keyword evidence="6" id="KW-1185">Reference proteome</keyword>
<dbReference type="STRING" id="936435.F8QGE7"/>
<evidence type="ECO:0000256" key="1">
    <source>
        <dbReference type="ARBA" id="ARBA00006159"/>
    </source>
</evidence>
<feature type="compositionally biased region" description="Polar residues" evidence="3">
    <location>
        <begin position="429"/>
        <end position="439"/>
    </location>
</feature>
<dbReference type="Proteomes" id="UP000008063">
    <property type="component" value="Unassembled WGS sequence"/>
</dbReference>
<feature type="domain" description="Histone chaperone RTT106/FACT complex subunit SPT16-like middle" evidence="4">
    <location>
        <begin position="270"/>
        <end position="376"/>
    </location>
</feature>
<sequence length="590" mass="64226">MMNSDTPYLQALSACLPTQYSSVVHESIKSTAIRMAFETLLCFAVGGACPVDVSSRTRTEWASKQPEAMKALKDLAHQSNGKRGRESDEEGVSTKRQKTNDAIAQPAEDDLPLFSLPSISTTSPIRKKVDIAIHKSSIRFLNPSSRAVEATVQVSSIKRAFLLPTRGKSKAHWTVVLLTSDVSDKGKSSATSPQQIIFGLDAASTTKFDTTTYVSNSKPVITSIDKGSETEASLRQFLSFLPAHALPILEPSTKVFRSACGGSGPSGNGIPGVEAYRAAKSGTLWFLSEGILWGESKPCEFWALEDLSGKTEGVRLLSATGRTCTVILKRKDPEAEADEGAEESEGIETEFSMVDGKEQDPINQWAKQRRDLFGKKQEKGADEKEAAKLAAWDDSDPDDEDFELDSEDIDGGSASSGDTDGSEAGSDGQSAEASDAVNSDSDRSDEEQSAEGSDAEEELDPKNHPLLRPGAMPRMSRAAVDAAVNMVNEDMLNGESSEEEEDELEEMVWLKPAFGISTSFSSTKDNKSFISASRILSLPHSKDSADKQARHKLCLVDRIDIFVFLSMYRAKKRTFEFDDESNTIIRRKQP</sequence>
<evidence type="ECO:0000313" key="6">
    <source>
        <dbReference type="Proteomes" id="UP000008063"/>
    </source>
</evidence>
<comment type="similarity">
    <text evidence="1">Belongs to the RTT106 family.</text>
</comment>
<evidence type="ECO:0000313" key="5">
    <source>
        <dbReference type="EMBL" id="EGN92625.1"/>
    </source>
</evidence>
<evidence type="ECO:0000256" key="2">
    <source>
        <dbReference type="ARBA" id="ARBA00025370"/>
    </source>
</evidence>
<dbReference type="OrthoDB" id="75754at2759"/>
<evidence type="ECO:0000259" key="4">
    <source>
        <dbReference type="SMART" id="SM01287"/>
    </source>
</evidence>
<evidence type="ECO:0000256" key="3">
    <source>
        <dbReference type="SAM" id="MobiDB-lite"/>
    </source>
</evidence>
<comment type="function">
    <text evidence="2">Component of the FACT complex, a general chromatin factor that acts to reorganize nucleosomes. The FACT complex is involved in multiple processes that require DNA as a template such as mRNA elongation, DNA replication and DNA repair. During transcription elongation the FACT complex acts as a histone chaperone that both destabilizes and restores nucleosomal structure. It facilitates the passage of RNA polymerase II and transcription by promoting the dissociation of one histone H2A-H2B dimer from the nucleosome, then subsequently promotes the reestablishment of the nucleosome following the passage of RNA polymerase II.</text>
</comment>
<reference evidence="6" key="1">
    <citation type="journal article" date="2011" name="Science">
        <title>The plant cell wall-decomposing machinery underlies the functional diversity of forest fungi.</title>
        <authorList>
            <person name="Eastwood D.C."/>
            <person name="Floudas D."/>
            <person name="Binder M."/>
            <person name="Majcherczyk A."/>
            <person name="Schneider P."/>
            <person name="Aerts A."/>
            <person name="Asiegbu F.O."/>
            <person name="Baker S.E."/>
            <person name="Barry K."/>
            <person name="Bendiksby M."/>
            <person name="Blumentritt M."/>
            <person name="Coutinho P.M."/>
            <person name="Cullen D."/>
            <person name="de Vries R.P."/>
            <person name="Gathman A."/>
            <person name="Goodell B."/>
            <person name="Henrissat B."/>
            <person name="Ihrmark K."/>
            <person name="Kauserud H."/>
            <person name="Kohler A."/>
            <person name="LaButti K."/>
            <person name="Lapidus A."/>
            <person name="Lavin J.L."/>
            <person name="Lee Y.-H."/>
            <person name="Lindquist E."/>
            <person name="Lilly W."/>
            <person name="Lucas S."/>
            <person name="Morin E."/>
            <person name="Murat C."/>
            <person name="Oguiza J.A."/>
            <person name="Park J."/>
            <person name="Pisabarro A.G."/>
            <person name="Riley R."/>
            <person name="Rosling A."/>
            <person name="Salamov A."/>
            <person name="Schmidt O."/>
            <person name="Schmutz J."/>
            <person name="Skrede I."/>
            <person name="Stenlid J."/>
            <person name="Wiebenga A."/>
            <person name="Xie X."/>
            <person name="Kuees U."/>
            <person name="Hibbett D.S."/>
            <person name="Hoffmeister D."/>
            <person name="Hoegberg N."/>
            <person name="Martin F."/>
            <person name="Grigoriev I.V."/>
            <person name="Watkinson S.C."/>
        </authorList>
    </citation>
    <scope>NUCLEOTIDE SEQUENCE [LARGE SCALE GENOMIC DNA]</scope>
    <source>
        <strain evidence="6">strain S7.3</strain>
    </source>
</reference>
<dbReference type="InterPro" id="IPR050454">
    <property type="entry name" value="RTT106/SSRP1_HistChap/FACT"/>
</dbReference>
<feature type="compositionally biased region" description="Basic and acidic residues" evidence="3">
    <location>
        <begin position="374"/>
        <end position="387"/>
    </location>
</feature>
<gene>
    <name evidence="5" type="ORF">SERLA73DRAFT_163959</name>
</gene>
<dbReference type="PANTHER" id="PTHR45849:SF3">
    <property type="entry name" value="HISTONE CHAPERONE RTT106"/>
    <property type="match status" value="1"/>
</dbReference>
<dbReference type="SMART" id="SM01287">
    <property type="entry name" value="Rtt106"/>
    <property type="match status" value="1"/>
</dbReference>
<organism evidence="6">
    <name type="scientific">Serpula lacrymans var. lacrymans (strain S7.3)</name>
    <name type="common">Dry rot fungus</name>
    <dbReference type="NCBI Taxonomy" id="936435"/>
    <lineage>
        <taxon>Eukaryota</taxon>
        <taxon>Fungi</taxon>
        <taxon>Dikarya</taxon>
        <taxon>Basidiomycota</taxon>
        <taxon>Agaricomycotina</taxon>
        <taxon>Agaricomycetes</taxon>
        <taxon>Agaricomycetidae</taxon>
        <taxon>Boletales</taxon>
        <taxon>Coniophorineae</taxon>
        <taxon>Serpulaceae</taxon>
        <taxon>Serpula</taxon>
    </lineage>
</organism>
<feature type="compositionally biased region" description="Acidic residues" evidence="3">
    <location>
        <begin position="335"/>
        <end position="348"/>
    </location>
</feature>
<dbReference type="EMBL" id="GL945501">
    <property type="protein sequence ID" value="EGN92625.1"/>
    <property type="molecule type" value="Genomic_DNA"/>
</dbReference>
<dbReference type="InterPro" id="IPR011993">
    <property type="entry name" value="PH-like_dom_sf"/>
</dbReference>
<feature type="compositionally biased region" description="Acidic residues" evidence="3">
    <location>
        <begin position="443"/>
        <end position="459"/>
    </location>
</feature>
<dbReference type="Gene3D" id="2.30.29.120">
    <property type="match status" value="1"/>
</dbReference>
<dbReference type="PANTHER" id="PTHR45849">
    <property type="entry name" value="FACT COMPLEX SUBUNIT SSRP1"/>
    <property type="match status" value="1"/>
</dbReference>
<name>F8QGE7_SERL3</name>
<dbReference type="HOGENOM" id="CLU_020806_0_0_1"/>
<dbReference type="SUPFAM" id="SSF50729">
    <property type="entry name" value="PH domain-like"/>
    <property type="match status" value="1"/>
</dbReference>
<dbReference type="InParanoid" id="F8QGE7"/>
<dbReference type="OMA" id="AMPEAHR"/>
<dbReference type="Pfam" id="PF08512">
    <property type="entry name" value="Rttp106-like_middle"/>
    <property type="match status" value="1"/>
</dbReference>
<accession>F8QGE7</accession>
<dbReference type="Gene3D" id="2.30.29.30">
    <property type="entry name" value="Pleckstrin-homology domain (PH domain)/Phosphotyrosine-binding domain (PTB)"/>
    <property type="match status" value="1"/>
</dbReference>
<feature type="region of interest" description="Disordered" evidence="3">
    <location>
        <begin position="75"/>
        <end position="102"/>
    </location>
</feature>